<feature type="domain" description="Major facilitator superfamily (MFS) profile" evidence="8">
    <location>
        <begin position="1"/>
        <end position="389"/>
    </location>
</feature>
<sequence length="390" mass="43608">MLNKLVFSYFNTSFGYWLAGFLIPLIVLDVSKSPLLVSVSYALNIIPYIIFTPFAGVIGDMVNRKKVIILGELICAITATVLLLVPFNNEFVWEMILLGFVISSMSAIHHPIFQAIIPDIYKGDDLKKINSNINIIDSLVSILSPVILGVILLSMDKHYVIVLIIFCYVLSFSSFSFIPYASHHNNVAFRFSNIMSSMSDGVKYVFNVKGLRNISILFFFVNFGIRVIAVNLFWIYSMVFHLKDDELALCFVIIGLGSFLGAKAAIYLIGKFNDENIIAGSTFFIGVFSLLLLVANNAIVMSLILSLSSFVQSIIVVTFFTYRQKITEGFILSRVISVTRLISFMAIPLSSLISGYILQKTENVNIIYSLSGIVVILSLFLFFILRKKTS</sequence>
<dbReference type="HOGENOM" id="CLU_058231_0_0_6"/>
<evidence type="ECO:0000256" key="2">
    <source>
        <dbReference type="ARBA" id="ARBA00022448"/>
    </source>
</evidence>
<feature type="transmembrane region" description="Helical" evidence="7">
    <location>
        <begin position="248"/>
        <end position="270"/>
    </location>
</feature>
<feature type="transmembrane region" description="Helical" evidence="7">
    <location>
        <begin position="341"/>
        <end position="359"/>
    </location>
</feature>
<feature type="transmembrane region" description="Helical" evidence="7">
    <location>
        <begin position="91"/>
        <end position="112"/>
    </location>
</feature>
<dbReference type="SUPFAM" id="SSF103473">
    <property type="entry name" value="MFS general substrate transporter"/>
    <property type="match status" value="1"/>
</dbReference>
<evidence type="ECO:0000256" key="1">
    <source>
        <dbReference type="ARBA" id="ARBA00004651"/>
    </source>
</evidence>
<dbReference type="InterPro" id="IPR020846">
    <property type="entry name" value="MFS_dom"/>
</dbReference>
<feature type="transmembrane region" description="Helical" evidence="7">
    <location>
        <begin position="67"/>
        <end position="85"/>
    </location>
</feature>
<evidence type="ECO:0000259" key="8">
    <source>
        <dbReference type="PROSITE" id="PS50850"/>
    </source>
</evidence>
<dbReference type="Gene3D" id="1.20.1250.20">
    <property type="entry name" value="MFS general substrate transporter like domains"/>
    <property type="match status" value="1"/>
</dbReference>
<organism evidence="9">
    <name type="scientific">Xenorhabdus bovienii str. puntauvense</name>
    <dbReference type="NCBI Taxonomy" id="1398201"/>
    <lineage>
        <taxon>Bacteria</taxon>
        <taxon>Pseudomonadati</taxon>
        <taxon>Pseudomonadota</taxon>
        <taxon>Gammaproteobacteria</taxon>
        <taxon>Enterobacterales</taxon>
        <taxon>Morganellaceae</taxon>
        <taxon>Xenorhabdus</taxon>
    </lineage>
</organism>
<feature type="transmembrane region" description="Helical" evidence="7">
    <location>
        <begin position="277"/>
        <end position="295"/>
    </location>
</feature>
<evidence type="ECO:0000256" key="5">
    <source>
        <dbReference type="ARBA" id="ARBA00022989"/>
    </source>
</evidence>
<keyword evidence="2" id="KW-0813">Transport</keyword>
<feature type="transmembrane region" description="Helical" evidence="7">
    <location>
        <begin position="216"/>
        <end position="236"/>
    </location>
</feature>
<dbReference type="PANTHER" id="PTHR43266">
    <property type="entry name" value="MACROLIDE-EFFLUX PROTEIN"/>
    <property type="match status" value="1"/>
</dbReference>
<evidence type="ECO:0000256" key="3">
    <source>
        <dbReference type="ARBA" id="ARBA00022475"/>
    </source>
</evidence>
<feature type="transmembrane region" description="Helical" evidence="7">
    <location>
        <begin position="7"/>
        <end position="28"/>
    </location>
</feature>
<dbReference type="GO" id="GO:0005886">
    <property type="term" value="C:plasma membrane"/>
    <property type="evidence" value="ECO:0007669"/>
    <property type="project" value="UniProtKB-SubCell"/>
</dbReference>
<protein>
    <submittedName>
        <fullName evidence="9">Putative Arabinose efflux permease family protein</fullName>
    </submittedName>
</protein>
<dbReference type="AlphaFoldDB" id="A0A077NHS0"/>
<evidence type="ECO:0000256" key="7">
    <source>
        <dbReference type="SAM" id="Phobius"/>
    </source>
</evidence>
<comment type="subcellular location">
    <subcellularLocation>
        <location evidence="1">Cell membrane</location>
        <topology evidence="1">Multi-pass membrane protein</topology>
    </subcellularLocation>
</comment>
<keyword evidence="5 7" id="KW-1133">Transmembrane helix</keyword>
<keyword evidence="4 7" id="KW-0812">Transmembrane</keyword>
<comment type="caution">
    <text evidence="9">The sequence shown here is derived from an EMBL/GenBank/DDBJ whole genome shotgun (WGS) entry which is preliminary data.</text>
</comment>
<dbReference type="CDD" id="cd06173">
    <property type="entry name" value="MFS_MefA_like"/>
    <property type="match status" value="1"/>
</dbReference>
<proteinExistence type="predicted"/>
<dbReference type="Proteomes" id="UP000028511">
    <property type="component" value="Unassembled WGS sequence"/>
</dbReference>
<feature type="transmembrane region" description="Helical" evidence="7">
    <location>
        <begin position="159"/>
        <end position="181"/>
    </location>
</feature>
<keyword evidence="3" id="KW-1003">Cell membrane</keyword>
<dbReference type="EMBL" id="CBSW010000222">
    <property type="protein sequence ID" value="CDG98239.1"/>
    <property type="molecule type" value="Genomic_DNA"/>
</dbReference>
<feature type="transmembrane region" description="Helical" evidence="7">
    <location>
        <begin position="133"/>
        <end position="153"/>
    </location>
</feature>
<feature type="transmembrane region" description="Helical" evidence="7">
    <location>
        <begin position="34"/>
        <end position="55"/>
    </location>
</feature>
<evidence type="ECO:0000256" key="4">
    <source>
        <dbReference type="ARBA" id="ARBA00022692"/>
    </source>
</evidence>
<name>A0A077NHS0_XENBV</name>
<evidence type="ECO:0000256" key="6">
    <source>
        <dbReference type="ARBA" id="ARBA00023136"/>
    </source>
</evidence>
<dbReference type="InterPro" id="IPR011701">
    <property type="entry name" value="MFS"/>
</dbReference>
<feature type="transmembrane region" description="Helical" evidence="7">
    <location>
        <begin position="365"/>
        <end position="385"/>
    </location>
</feature>
<dbReference type="GO" id="GO:0022857">
    <property type="term" value="F:transmembrane transporter activity"/>
    <property type="evidence" value="ECO:0007669"/>
    <property type="project" value="InterPro"/>
</dbReference>
<reference evidence="9" key="1">
    <citation type="submission" date="2013-07" db="EMBL/GenBank/DDBJ databases">
        <title>Sub-species coevolution in mutualistic symbiosis.</title>
        <authorList>
            <person name="Murfin K."/>
            <person name="Klassen J."/>
            <person name="Lee M."/>
            <person name="Forst S."/>
            <person name="Stock P."/>
            <person name="Goodrich-Blair H."/>
        </authorList>
    </citation>
    <scope>NUCLEOTIDE SEQUENCE [LARGE SCALE GENOMIC DNA]</scope>
    <source>
        <strain evidence="9">Puntauvense</strain>
    </source>
</reference>
<dbReference type="InterPro" id="IPR036259">
    <property type="entry name" value="MFS_trans_sf"/>
</dbReference>
<evidence type="ECO:0000313" key="9">
    <source>
        <dbReference type="EMBL" id="CDG98239.1"/>
    </source>
</evidence>
<dbReference type="Pfam" id="PF07690">
    <property type="entry name" value="MFS_1"/>
    <property type="match status" value="1"/>
</dbReference>
<feature type="transmembrane region" description="Helical" evidence="7">
    <location>
        <begin position="301"/>
        <end position="320"/>
    </location>
</feature>
<dbReference type="RefSeq" id="WP_038218739.1">
    <property type="nucleotide sequence ID" value="NZ_CAWLWN010000253.1"/>
</dbReference>
<accession>A0A077NHS0</accession>
<dbReference type="PROSITE" id="PS50850">
    <property type="entry name" value="MFS"/>
    <property type="match status" value="1"/>
</dbReference>
<keyword evidence="6 7" id="KW-0472">Membrane</keyword>
<dbReference type="PANTHER" id="PTHR43266:SF2">
    <property type="entry name" value="MAJOR FACILITATOR SUPERFAMILY (MFS) PROFILE DOMAIN-CONTAINING PROTEIN"/>
    <property type="match status" value="1"/>
</dbReference>
<gene>
    <name evidence="9" type="ORF">XBP1_2990023</name>
</gene>